<evidence type="ECO:0000259" key="1">
    <source>
        <dbReference type="Pfam" id="PF05699"/>
    </source>
</evidence>
<proteinExistence type="predicted"/>
<sequence length="117" mass="13537">MDALSNELILWKRKWYDKPVVERSPEILEALSNCNQTFFSNISFLLKVLATLPVTTATPEKTFSTLKRIKKYLRNATGEDRLTGLALLSVHRNIVVDPEEVINRFSNEKQRNIEFVI</sequence>
<dbReference type="GO" id="GO:0046983">
    <property type="term" value="F:protein dimerization activity"/>
    <property type="evidence" value="ECO:0007669"/>
    <property type="project" value="InterPro"/>
</dbReference>
<dbReference type="Proteomes" id="UP000478052">
    <property type="component" value="Unassembled WGS sequence"/>
</dbReference>
<dbReference type="Pfam" id="PF05699">
    <property type="entry name" value="Dimer_Tnp_hAT"/>
    <property type="match status" value="1"/>
</dbReference>
<dbReference type="InterPro" id="IPR052958">
    <property type="entry name" value="IFN-induced_PKR_regulator"/>
</dbReference>
<dbReference type="EMBL" id="VUJU01006661">
    <property type="protein sequence ID" value="KAF0747937.1"/>
    <property type="molecule type" value="Genomic_DNA"/>
</dbReference>
<organism evidence="2 3">
    <name type="scientific">Aphis craccivora</name>
    <name type="common">Cowpea aphid</name>
    <dbReference type="NCBI Taxonomy" id="307492"/>
    <lineage>
        <taxon>Eukaryota</taxon>
        <taxon>Metazoa</taxon>
        <taxon>Ecdysozoa</taxon>
        <taxon>Arthropoda</taxon>
        <taxon>Hexapoda</taxon>
        <taxon>Insecta</taxon>
        <taxon>Pterygota</taxon>
        <taxon>Neoptera</taxon>
        <taxon>Paraneoptera</taxon>
        <taxon>Hemiptera</taxon>
        <taxon>Sternorrhyncha</taxon>
        <taxon>Aphidomorpha</taxon>
        <taxon>Aphidoidea</taxon>
        <taxon>Aphididae</taxon>
        <taxon>Aphidini</taxon>
        <taxon>Aphis</taxon>
        <taxon>Aphis</taxon>
    </lineage>
</organism>
<dbReference type="PANTHER" id="PTHR46289:SF14">
    <property type="entry name" value="DUF4371 DOMAIN-CONTAINING PROTEIN"/>
    <property type="match status" value="1"/>
</dbReference>
<dbReference type="PANTHER" id="PTHR46289">
    <property type="entry name" value="52 KDA REPRESSOR OF THE INHIBITOR OF THE PROTEIN KINASE-LIKE PROTEIN-RELATED"/>
    <property type="match status" value="1"/>
</dbReference>
<accession>A0A6G0Y2E0</accession>
<comment type="caution">
    <text evidence="2">The sequence shown here is derived from an EMBL/GenBank/DDBJ whole genome shotgun (WGS) entry which is preliminary data.</text>
</comment>
<feature type="domain" description="HAT C-terminal dimerisation" evidence="1">
    <location>
        <begin position="15"/>
        <end position="94"/>
    </location>
</feature>
<protein>
    <submittedName>
        <fullName evidence="2">Zinc finger MYM-type protein 1-like</fullName>
    </submittedName>
</protein>
<dbReference type="OrthoDB" id="6625634at2759"/>
<dbReference type="AlphaFoldDB" id="A0A6G0Y2E0"/>
<keyword evidence="3" id="KW-1185">Reference proteome</keyword>
<dbReference type="InterPro" id="IPR008906">
    <property type="entry name" value="HATC_C_dom"/>
</dbReference>
<reference evidence="2 3" key="1">
    <citation type="submission" date="2019-08" db="EMBL/GenBank/DDBJ databases">
        <title>Whole genome of Aphis craccivora.</title>
        <authorList>
            <person name="Voronova N.V."/>
            <person name="Shulinski R.S."/>
            <person name="Bandarenka Y.V."/>
            <person name="Zhorov D.G."/>
            <person name="Warner D."/>
        </authorList>
    </citation>
    <scope>NUCLEOTIDE SEQUENCE [LARGE SCALE GENOMIC DNA]</scope>
    <source>
        <strain evidence="2">180601</strain>
        <tissue evidence="2">Whole Body</tissue>
    </source>
</reference>
<name>A0A6G0Y2E0_APHCR</name>
<evidence type="ECO:0000313" key="3">
    <source>
        <dbReference type="Proteomes" id="UP000478052"/>
    </source>
</evidence>
<gene>
    <name evidence="2" type="ORF">FWK35_00024913</name>
</gene>
<evidence type="ECO:0000313" key="2">
    <source>
        <dbReference type="EMBL" id="KAF0747937.1"/>
    </source>
</evidence>